<proteinExistence type="predicted"/>
<dbReference type="RefSeq" id="WP_091353494.1">
    <property type="nucleotide sequence ID" value="NZ_AP025284.1"/>
</dbReference>
<reference evidence="3" key="1">
    <citation type="submission" date="2016-10" db="EMBL/GenBank/DDBJ databases">
        <authorList>
            <person name="Varghese N."/>
            <person name="Submissions S."/>
        </authorList>
    </citation>
    <scope>NUCLEOTIDE SEQUENCE [LARGE SCALE GENOMIC DNA]</scope>
    <source>
        <strain evidence="3">DSM 18887</strain>
    </source>
</reference>
<feature type="coiled-coil region" evidence="1">
    <location>
        <begin position="119"/>
        <end position="156"/>
    </location>
</feature>
<evidence type="ECO:0000256" key="1">
    <source>
        <dbReference type="SAM" id="Coils"/>
    </source>
</evidence>
<dbReference type="EMBL" id="FOGB01000001">
    <property type="protein sequence ID" value="SEQ12094.1"/>
    <property type="molecule type" value="Genomic_DNA"/>
</dbReference>
<dbReference type="OrthoDB" id="6121584at2"/>
<dbReference type="Proteomes" id="UP000198749">
    <property type="component" value="Unassembled WGS sequence"/>
</dbReference>
<keyword evidence="3" id="KW-1185">Reference proteome</keyword>
<protein>
    <recommendedName>
        <fullName evidence="4">Lipoprotein</fullName>
    </recommendedName>
</protein>
<evidence type="ECO:0000313" key="2">
    <source>
        <dbReference type="EMBL" id="SEQ12094.1"/>
    </source>
</evidence>
<organism evidence="2 3">
    <name type="scientific">Amphritea atlantica</name>
    <dbReference type="NCBI Taxonomy" id="355243"/>
    <lineage>
        <taxon>Bacteria</taxon>
        <taxon>Pseudomonadati</taxon>
        <taxon>Pseudomonadota</taxon>
        <taxon>Gammaproteobacteria</taxon>
        <taxon>Oceanospirillales</taxon>
        <taxon>Oceanospirillaceae</taxon>
        <taxon>Amphritea</taxon>
    </lineage>
</organism>
<evidence type="ECO:0008006" key="4">
    <source>
        <dbReference type="Google" id="ProtNLM"/>
    </source>
</evidence>
<accession>A0A1H9DF53</accession>
<evidence type="ECO:0000313" key="3">
    <source>
        <dbReference type="Proteomes" id="UP000198749"/>
    </source>
</evidence>
<name>A0A1H9DF53_9GAMM</name>
<dbReference type="PROSITE" id="PS51257">
    <property type="entry name" value="PROKAR_LIPOPROTEIN"/>
    <property type="match status" value="1"/>
</dbReference>
<dbReference type="STRING" id="355243.SAMN03080615_00518"/>
<dbReference type="AlphaFoldDB" id="A0A1H9DF53"/>
<keyword evidence="1" id="KW-0175">Coiled coil</keyword>
<sequence>MSKTLLVVFTVMMLGGCQIKQFLPTPDNGFTCIAGDIGEWMILEQQYQQSRPEGKAAMLKQAADKDQVIIQAMLLSQPDNTTAQIKRSIELFEQLDLDKTPQCDAEQYLLVRYQYTQAVMTLQRALNTADLERKALSAERDKLRQQIEALTRIENDLSR</sequence>
<gene>
    <name evidence="2" type="ORF">SAMN03080615_00518</name>
</gene>